<keyword evidence="2" id="KW-1185">Reference proteome</keyword>
<evidence type="ECO:0000313" key="2">
    <source>
        <dbReference type="Proteomes" id="UP000308730"/>
    </source>
</evidence>
<name>A0A4S4LZT1_9APHY</name>
<dbReference type="AlphaFoldDB" id="A0A4S4LZT1"/>
<dbReference type="OrthoDB" id="10611681at2759"/>
<accession>A0A4S4LZT1</accession>
<proteinExistence type="predicted"/>
<dbReference type="EMBL" id="SGPM01000773">
    <property type="protein sequence ID" value="THH15960.1"/>
    <property type="molecule type" value="Genomic_DNA"/>
</dbReference>
<dbReference type="Proteomes" id="UP000308730">
    <property type="component" value="Unassembled WGS sequence"/>
</dbReference>
<gene>
    <name evidence="1" type="ORF">EUX98_g9376</name>
</gene>
<sequence>SDTAYIGLALGSGATRVGAAATLPVPAITTGAHFYSIDTMHMVEALLRYDIATKGKDTNHTHPSAKLALHAMMNGLKDNPRNVYSKKSLAALCRLVIHMDSYYQNKDVVDPDLVVKRKKTKVQKGKSRAAIMMNDVSTAIANAEALLKYLDMPQATCDWDEVLGDGFYDPGEDIDISDFRPQL</sequence>
<evidence type="ECO:0000313" key="1">
    <source>
        <dbReference type="EMBL" id="THH15960.1"/>
    </source>
</evidence>
<reference evidence="1 2" key="1">
    <citation type="submission" date="2019-02" db="EMBL/GenBank/DDBJ databases">
        <title>Genome sequencing of the rare red list fungi Antrodiella citrinella (Flaviporus citrinellus).</title>
        <authorList>
            <person name="Buettner E."/>
            <person name="Kellner H."/>
        </authorList>
    </citation>
    <scope>NUCLEOTIDE SEQUENCE [LARGE SCALE GENOMIC DNA]</scope>
    <source>
        <strain evidence="1 2">DSM 108506</strain>
    </source>
</reference>
<organism evidence="1 2">
    <name type="scientific">Antrodiella citrinella</name>
    <dbReference type="NCBI Taxonomy" id="2447956"/>
    <lineage>
        <taxon>Eukaryota</taxon>
        <taxon>Fungi</taxon>
        <taxon>Dikarya</taxon>
        <taxon>Basidiomycota</taxon>
        <taxon>Agaricomycotina</taxon>
        <taxon>Agaricomycetes</taxon>
        <taxon>Polyporales</taxon>
        <taxon>Steccherinaceae</taxon>
        <taxon>Antrodiella</taxon>
    </lineage>
</organism>
<comment type="caution">
    <text evidence="1">The sequence shown here is derived from an EMBL/GenBank/DDBJ whole genome shotgun (WGS) entry which is preliminary data.</text>
</comment>
<feature type="non-terminal residue" evidence="1">
    <location>
        <position position="1"/>
    </location>
</feature>
<protein>
    <submittedName>
        <fullName evidence="1">Uncharacterized protein</fullName>
    </submittedName>
</protein>